<evidence type="ECO:0000313" key="3">
    <source>
        <dbReference type="Proteomes" id="UP000683360"/>
    </source>
</evidence>
<evidence type="ECO:0000256" key="1">
    <source>
        <dbReference type="SAM" id="MobiDB-lite"/>
    </source>
</evidence>
<comment type="caution">
    <text evidence="2">The sequence shown here is derived from an EMBL/GenBank/DDBJ whole genome shotgun (WGS) entry which is preliminary data.</text>
</comment>
<accession>A0A8S3TVN1</accession>
<feature type="compositionally biased region" description="Polar residues" evidence="1">
    <location>
        <begin position="149"/>
        <end position="174"/>
    </location>
</feature>
<name>A0A8S3TVN1_MYTED</name>
<dbReference type="OrthoDB" id="10447163at2759"/>
<gene>
    <name evidence="2" type="ORF">MEDL_46482</name>
</gene>
<organism evidence="2 3">
    <name type="scientific">Mytilus edulis</name>
    <name type="common">Blue mussel</name>
    <dbReference type="NCBI Taxonomy" id="6550"/>
    <lineage>
        <taxon>Eukaryota</taxon>
        <taxon>Metazoa</taxon>
        <taxon>Spiralia</taxon>
        <taxon>Lophotrochozoa</taxon>
        <taxon>Mollusca</taxon>
        <taxon>Bivalvia</taxon>
        <taxon>Autobranchia</taxon>
        <taxon>Pteriomorphia</taxon>
        <taxon>Mytilida</taxon>
        <taxon>Mytiloidea</taxon>
        <taxon>Mytilidae</taxon>
        <taxon>Mytilinae</taxon>
        <taxon>Mytilus</taxon>
    </lineage>
</organism>
<keyword evidence="3" id="KW-1185">Reference proteome</keyword>
<dbReference type="AlphaFoldDB" id="A0A8S3TVN1"/>
<protein>
    <submittedName>
        <fullName evidence="2">Uncharacterized protein</fullName>
    </submittedName>
</protein>
<feature type="region of interest" description="Disordered" evidence="1">
    <location>
        <begin position="143"/>
        <end position="181"/>
    </location>
</feature>
<dbReference type="Proteomes" id="UP000683360">
    <property type="component" value="Unassembled WGS sequence"/>
</dbReference>
<sequence length="196" mass="21983">MQLAFRGTNVNHKHIYKLQLSDVFYYPKCLSMSFTSTIDCRSEQELKDTSNNEPFGESSMNPTEASIIKEPAGNTQCTFICHCRERVESKSVTAIRKSRNMSVVRGNVPQTSPHSFQVTTVPNDTVVDTHLVDHDYEEINEAHIDNTDDTSLNIDNTLPESETDSKNGSSISPTEDNEGYLHPYHSLLHSAMEGNV</sequence>
<reference evidence="2" key="1">
    <citation type="submission" date="2021-03" db="EMBL/GenBank/DDBJ databases">
        <authorList>
            <person name="Bekaert M."/>
        </authorList>
    </citation>
    <scope>NUCLEOTIDE SEQUENCE</scope>
</reference>
<evidence type="ECO:0000313" key="2">
    <source>
        <dbReference type="EMBL" id="CAG2233819.1"/>
    </source>
</evidence>
<dbReference type="EMBL" id="CAJPWZ010002219">
    <property type="protein sequence ID" value="CAG2233819.1"/>
    <property type="molecule type" value="Genomic_DNA"/>
</dbReference>
<proteinExistence type="predicted"/>